<evidence type="ECO:0000313" key="2">
    <source>
        <dbReference type="EMBL" id="QPC45785.1"/>
    </source>
</evidence>
<keyword evidence="1" id="KW-0175">Coiled coil</keyword>
<keyword evidence="3" id="KW-1185">Reference proteome</keyword>
<proteinExistence type="predicted"/>
<dbReference type="KEGG" id="mcui:G8O30_01750"/>
<feature type="coiled-coil region" evidence="1">
    <location>
        <begin position="21"/>
        <end position="71"/>
    </location>
</feature>
<reference evidence="2 3" key="1">
    <citation type="submission" date="2019-07" db="EMBL/GenBank/DDBJ databases">
        <title>Genome sequence of 2 isolates from Red Sea Mangroves.</title>
        <authorList>
            <person name="Sefrji F."/>
            <person name="Michoud G."/>
            <person name="Merlino G."/>
            <person name="Daffonchio D."/>
        </authorList>
    </citation>
    <scope>NUCLEOTIDE SEQUENCE [LARGE SCALE GENOMIC DNA]</scope>
    <source>
        <strain evidence="2 3">R1DC41</strain>
    </source>
</reference>
<organism evidence="2 3">
    <name type="scientific">Mangrovibacillus cuniculi</name>
    <dbReference type="NCBI Taxonomy" id="2593652"/>
    <lineage>
        <taxon>Bacteria</taxon>
        <taxon>Bacillati</taxon>
        <taxon>Bacillota</taxon>
        <taxon>Bacilli</taxon>
        <taxon>Bacillales</taxon>
        <taxon>Bacillaceae</taxon>
        <taxon>Mangrovibacillus</taxon>
    </lineage>
</organism>
<gene>
    <name evidence="2" type="ORF">G8O30_01750</name>
</gene>
<dbReference type="RefSeq" id="WP_239673304.1">
    <property type="nucleotide sequence ID" value="NZ_CP049742.1"/>
</dbReference>
<accession>A0A7S8HEW0</accession>
<dbReference type="EMBL" id="CP049742">
    <property type="protein sequence ID" value="QPC45785.1"/>
    <property type="molecule type" value="Genomic_DNA"/>
</dbReference>
<dbReference type="AlphaFoldDB" id="A0A7S8HEW0"/>
<sequence>MSAFQKVVSAQMETMSQLLYLQGELERCQEVEKQLSEINEADELGEVQNEINLMKEELRLIQQEFEEQTALVIETYKELNQEKEHEITVNY</sequence>
<dbReference type="Proteomes" id="UP000593626">
    <property type="component" value="Chromosome"/>
</dbReference>
<evidence type="ECO:0000256" key="1">
    <source>
        <dbReference type="SAM" id="Coils"/>
    </source>
</evidence>
<evidence type="ECO:0008006" key="4">
    <source>
        <dbReference type="Google" id="ProtNLM"/>
    </source>
</evidence>
<evidence type="ECO:0000313" key="3">
    <source>
        <dbReference type="Proteomes" id="UP000593626"/>
    </source>
</evidence>
<dbReference type="Pfam" id="PF14182">
    <property type="entry name" value="YgaB"/>
    <property type="match status" value="1"/>
</dbReference>
<name>A0A7S8HEW0_9BACI</name>
<protein>
    <recommendedName>
        <fullName evidence="4">YgaB-like protein</fullName>
    </recommendedName>
</protein>
<dbReference type="InterPro" id="IPR025572">
    <property type="entry name" value="YgaB"/>
</dbReference>